<evidence type="ECO:0000313" key="9">
    <source>
        <dbReference type="EMBL" id="BBO68304.1"/>
    </source>
</evidence>
<keyword evidence="3" id="KW-0731">Sigma factor</keyword>
<feature type="domain" description="RNA polymerase sigma factor 70 region 4 type 2" evidence="8">
    <location>
        <begin position="101"/>
        <end position="150"/>
    </location>
</feature>
<dbReference type="GO" id="GO:0003677">
    <property type="term" value="F:DNA binding"/>
    <property type="evidence" value="ECO:0007669"/>
    <property type="project" value="UniProtKB-KW"/>
</dbReference>
<evidence type="ECO:0000256" key="4">
    <source>
        <dbReference type="ARBA" id="ARBA00023125"/>
    </source>
</evidence>
<dbReference type="GO" id="GO:0016987">
    <property type="term" value="F:sigma factor activity"/>
    <property type="evidence" value="ECO:0007669"/>
    <property type="project" value="UniProtKB-KW"/>
</dbReference>
<dbReference type="PANTHER" id="PTHR43133:SF8">
    <property type="entry name" value="RNA POLYMERASE SIGMA FACTOR HI_1459-RELATED"/>
    <property type="match status" value="1"/>
</dbReference>
<dbReference type="InterPro" id="IPR007627">
    <property type="entry name" value="RNA_pol_sigma70_r2"/>
</dbReference>
<evidence type="ECO:0000256" key="3">
    <source>
        <dbReference type="ARBA" id="ARBA00023082"/>
    </source>
</evidence>
<keyword evidence="4" id="KW-0238">DNA-binding</keyword>
<dbReference type="NCBIfam" id="TIGR02937">
    <property type="entry name" value="sigma70-ECF"/>
    <property type="match status" value="1"/>
</dbReference>
<dbReference type="PANTHER" id="PTHR43133">
    <property type="entry name" value="RNA POLYMERASE ECF-TYPE SIGMA FACTO"/>
    <property type="match status" value="1"/>
</dbReference>
<dbReference type="SUPFAM" id="SSF88659">
    <property type="entry name" value="Sigma3 and sigma4 domains of RNA polymerase sigma factors"/>
    <property type="match status" value="1"/>
</dbReference>
<keyword evidence="10" id="KW-1185">Reference proteome</keyword>
<dbReference type="EMBL" id="AP021874">
    <property type="protein sequence ID" value="BBO68304.1"/>
    <property type="molecule type" value="Genomic_DNA"/>
</dbReference>
<dbReference type="InterPro" id="IPR013324">
    <property type="entry name" value="RNA_pol_sigma_r3/r4-like"/>
</dbReference>
<dbReference type="AlphaFoldDB" id="A0A5K7YPL3"/>
<keyword evidence="5" id="KW-0804">Transcription</keyword>
<evidence type="ECO:0000256" key="5">
    <source>
        <dbReference type="ARBA" id="ARBA00023163"/>
    </source>
</evidence>
<evidence type="ECO:0000256" key="6">
    <source>
        <dbReference type="SAM" id="MobiDB-lite"/>
    </source>
</evidence>
<dbReference type="KEGG" id="dalk:DSCA_22340"/>
<dbReference type="InterPro" id="IPR039425">
    <property type="entry name" value="RNA_pol_sigma-70-like"/>
</dbReference>
<dbReference type="InterPro" id="IPR013325">
    <property type="entry name" value="RNA_pol_sigma_r2"/>
</dbReference>
<dbReference type="Proteomes" id="UP000427906">
    <property type="component" value="Chromosome"/>
</dbReference>
<feature type="domain" description="RNA polymerase sigma-70 region 2" evidence="7">
    <location>
        <begin position="7"/>
        <end position="70"/>
    </location>
</feature>
<dbReference type="InterPro" id="IPR013249">
    <property type="entry name" value="RNA_pol_sigma70_r4_t2"/>
</dbReference>
<organism evidence="9 10">
    <name type="scientific">Desulfosarcina alkanivorans</name>
    <dbReference type="NCBI Taxonomy" id="571177"/>
    <lineage>
        <taxon>Bacteria</taxon>
        <taxon>Pseudomonadati</taxon>
        <taxon>Thermodesulfobacteriota</taxon>
        <taxon>Desulfobacteria</taxon>
        <taxon>Desulfobacterales</taxon>
        <taxon>Desulfosarcinaceae</taxon>
        <taxon>Desulfosarcina</taxon>
    </lineage>
</organism>
<dbReference type="Pfam" id="PF04542">
    <property type="entry name" value="Sigma70_r2"/>
    <property type="match status" value="1"/>
</dbReference>
<dbReference type="InterPro" id="IPR014284">
    <property type="entry name" value="RNA_pol_sigma-70_dom"/>
</dbReference>
<accession>A0A5K7YPL3</accession>
<protein>
    <submittedName>
        <fullName evidence="9">RNA polymerase sigma factor SigE</fullName>
    </submittedName>
</protein>
<dbReference type="Pfam" id="PF08281">
    <property type="entry name" value="Sigma70_r4_2"/>
    <property type="match status" value="1"/>
</dbReference>
<dbReference type="CDD" id="cd06171">
    <property type="entry name" value="Sigma70_r4"/>
    <property type="match status" value="1"/>
</dbReference>
<feature type="region of interest" description="Disordered" evidence="6">
    <location>
        <begin position="70"/>
        <end position="91"/>
    </location>
</feature>
<reference evidence="9 10" key="1">
    <citation type="submission" date="2019-11" db="EMBL/GenBank/DDBJ databases">
        <title>Comparative genomics of hydrocarbon-degrading Desulfosarcina strains.</title>
        <authorList>
            <person name="Watanabe M."/>
            <person name="Kojima H."/>
            <person name="Fukui M."/>
        </authorList>
    </citation>
    <scope>NUCLEOTIDE SEQUENCE [LARGE SCALE GENOMIC DNA]</scope>
    <source>
        <strain evidence="9 10">PL12</strain>
    </source>
</reference>
<dbReference type="RefSeq" id="WP_155316476.1">
    <property type="nucleotide sequence ID" value="NZ_AP021874.1"/>
</dbReference>
<dbReference type="SUPFAM" id="SSF88946">
    <property type="entry name" value="Sigma2 domain of RNA polymerase sigma factors"/>
    <property type="match status" value="1"/>
</dbReference>
<evidence type="ECO:0000256" key="2">
    <source>
        <dbReference type="ARBA" id="ARBA00023015"/>
    </source>
</evidence>
<evidence type="ECO:0000259" key="7">
    <source>
        <dbReference type="Pfam" id="PF04542"/>
    </source>
</evidence>
<keyword evidence="2" id="KW-0805">Transcription regulation</keyword>
<sequence length="164" mass="18439">MDSYASFYRKNKERIFAYLLRLTGDVHLAGDLTQESFTRCLARYGRNGNHRALLYTIARNAALDAARKRREEALGDSEDAPAGGDDPERRLIDKQAVDRTLAAIRQLNPVDRELIALLAADTFSYRQIGRLLDISENSVKVRVHRARLRLKAILNPDADNDGGS</sequence>
<name>A0A5K7YPL3_9BACT</name>
<dbReference type="Gene3D" id="1.10.1740.10">
    <property type="match status" value="1"/>
</dbReference>
<evidence type="ECO:0000313" key="10">
    <source>
        <dbReference type="Proteomes" id="UP000427906"/>
    </source>
</evidence>
<dbReference type="Gene3D" id="1.10.10.10">
    <property type="entry name" value="Winged helix-like DNA-binding domain superfamily/Winged helix DNA-binding domain"/>
    <property type="match status" value="1"/>
</dbReference>
<evidence type="ECO:0000256" key="1">
    <source>
        <dbReference type="ARBA" id="ARBA00010641"/>
    </source>
</evidence>
<dbReference type="OrthoDB" id="340239at2"/>
<dbReference type="GO" id="GO:0006352">
    <property type="term" value="P:DNA-templated transcription initiation"/>
    <property type="evidence" value="ECO:0007669"/>
    <property type="project" value="InterPro"/>
</dbReference>
<proteinExistence type="inferred from homology"/>
<dbReference type="InterPro" id="IPR036388">
    <property type="entry name" value="WH-like_DNA-bd_sf"/>
</dbReference>
<comment type="similarity">
    <text evidence="1">Belongs to the sigma-70 factor family. ECF subfamily.</text>
</comment>
<gene>
    <name evidence="9" type="primary">rpoE</name>
    <name evidence="9" type="ORF">DSCA_22340</name>
</gene>
<evidence type="ECO:0000259" key="8">
    <source>
        <dbReference type="Pfam" id="PF08281"/>
    </source>
</evidence>